<keyword evidence="3" id="KW-1185">Reference proteome</keyword>
<reference evidence="2" key="1">
    <citation type="journal article" date="2014" name="Int. J. Syst. Evol. Microbiol.">
        <title>Complete genome sequence of Corynebacterium casei LMG S-19264T (=DSM 44701T), isolated from a smear-ripened cheese.</title>
        <authorList>
            <consortium name="US DOE Joint Genome Institute (JGI-PGF)"/>
            <person name="Walter F."/>
            <person name="Albersmeier A."/>
            <person name="Kalinowski J."/>
            <person name="Ruckert C."/>
        </authorList>
    </citation>
    <scope>NUCLEOTIDE SEQUENCE</scope>
    <source>
        <strain evidence="2">CGMCC 1.16134</strain>
    </source>
</reference>
<accession>A0A917CEY7</accession>
<gene>
    <name evidence="2" type="ORF">GCM10010912_34610</name>
</gene>
<sequence>MKDPKLASGGYEAHESRRHRTKGSFINRQGISPNKPGNGMGNGEGKRGQW</sequence>
<evidence type="ECO:0000313" key="3">
    <source>
        <dbReference type="Proteomes" id="UP000637643"/>
    </source>
</evidence>
<evidence type="ECO:0000256" key="1">
    <source>
        <dbReference type="SAM" id="MobiDB-lite"/>
    </source>
</evidence>
<organism evidence="2 3">
    <name type="scientific">Paenibacillus albidus</name>
    <dbReference type="NCBI Taxonomy" id="2041023"/>
    <lineage>
        <taxon>Bacteria</taxon>
        <taxon>Bacillati</taxon>
        <taxon>Bacillota</taxon>
        <taxon>Bacilli</taxon>
        <taxon>Bacillales</taxon>
        <taxon>Paenibacillaceae</taxon>
        <taxon>Paenibacillus</taxon>
    </lineage>
</organism>
<dbReference type="EMBL" id="BMKR01000013">
    <property type="protein sequence ID" value="GGF86377.1"/>
    <property type="molecule type" value="Genomic_DNA"/>
</dbReference>
<dbReference type="Proteomes" id="UP000637643">
    <property type="component" value="Unassembled WGS sequence"/>
</dbReference>
<evidence type="ECO:0000313" key="2">
    <source>
        <dbReference type="EMBL" id="GGF86377.1"/>
    </source>
</evidence>
<dbReference type="AlphaFoldDB" id="A0A917CEY7"/>
<protein>
    <submittedName>
        <fullName evidence="2">Uncharacterized protein</fullName>
    </submittedName>
</protein>
<proteinExistence type="predicted"/>
<reference evidence="2" key="2">
    <citation type="submission" date="2020-09" db="EMBL/GenBank/DDBJ databases">
        <authorList>
            <person name="Sun Q."/>
            <person name="Zhou Y."/>
        </authorList>
    </citation>
    <scope>NUCLEOTIDE SEQUENCE</scope>
    <source>
        <strain evidence="2">CGMCC 1.16134</strain>
    </source>
</reference>
<comment type="caution">
    <text evidence="2">The sequence shown here is derived from an EMBL/GenBank/DDBJ whole genome shotgun (WGS) entry which is preliminary data.</text>
</comment>
<feature type="region of interest" description="Disordered" evidence="1">
    <location>
        <begin position="1"/>
        <end position="50"/>
    </location>
</feature>
<name>A0A917CEY7_9BACL</name>